<proteinExistence type="predicted"/>
<feature type="compositionally biased region" description="Basic and acidic residues" evidence="1">
    <location>
        <begin position="11"/>
        <end position="22"/>
    </location>
</feature>
<dbReference type="AlphaFoldDB" id="A0A8S2NKD1"/>
<evidence type="ECO:0000313" key="3">
    <source>
        <dbReference type="Proteomes" id="UP000681967"/>
    </source>
</evidence>
<evidence type="ECO:0000313" key="2">
    <source>
        <dbReference type="EMBL" id="CAF4005187.1"/>
    </source>
</evidence>
<dbReference type="Proteomes" id="UP000681967">
    <property type="component" value="Unassembled WGS sequence"/>
</dbReference>
<feature type="region of interest" description="Disordered" evidence="1">
    <location>
        <begin position="1"/>
        <end position="22"/>
    </location>
</feature>
<organism evidence="2 3">
    <name type="scientific">Rotaria magnacalcarata</name>
    <dbReference type="NCBI Taxonomy" id="392030"/>
    <lineage>
        <taxon>Eukaryota</taxon>
        <taxon>Metazoa</taxon>
        <taxon>Spiralia</taxon>
        <taxon>Gnathifera</taxon>
        <taxon>Rotifera</taxon>
        <taxon>Eurotatoria</taxon>
        <taxon>Bdelloidea</taxon>
        <taxon>Philodinida</taxon>
        <taxon>Philodinidae</taxon>
        <taxon>Rotaria</taxon>
    </lineage>
</organism>
<comment type="caution">
    <text evidence="2">The sequence shown here is derived from an EMBL/GenBank/DDBJ whole genome shotgun (WGS) entry which is preliminary data.</text>
</comment>
<protein>
    <submittedName>
        <fullName evidence="2">Uncharacterized protein</fullName>
    </submittedName>
</protein>
<feature type="non-terminal residue" evidence="2">
    <location>
        <position position="22"/>
    </location>
</feature>
<accession>A0A8S2NKD1</accession>
<sequence>MRRPSVSISHSRQEHDINVRYE</sequence>
<name>A0A8S2NKD1_9BILA</name>
<reference evidence="2" key="1">
    <citation type="submission" date="2021-02" db="EMBL/GenBank/DDBJ databases">
        <authorList>
            <person name="Nowell W R."/>
        </authorList>
    </citation>
    <scope>NUCLEOTIDE SEQUENCE</scope>
</reference>
<feature type="compositionally biased region" description="Polar residues" evidence="1">
    <location>
        <begin position="1"/>
        <end position="10"/>
    </location>
</feature>
<dbReference type="EMBL" id="CAJOBH010004861">
    <property type="protein sequence ID" value="CAF4005187.1"/>
    <property type="molecule type" value="Genomic_DNA"/>
</dbReference>
<evidence type="ECO:0000256" key="1">
    <source>
        <dbReference type="SAM" id="MobiDB-lite"/>
    </source>
</evidence>
<gene>
    <name evidence="2" type="ORF">BYL167_LOCUS13906</name>
</gene>